<dbReference type="RefSeq" id="WP_145205621.1">
    <property type="nucleotide sequence ID" value="NZ_CP036434.1"/>
</dbReference>
<name>A0A518F166_9BACT</name>
<evidence type="ECO:0000256" key="9">
    <source>
        <dbReference type="SAM" id="MobiDB-lite"/>
    </source>
</evidence>
<dbReference type="InterPro" id="IPR051855">
    <property type="entry name" value="eIF2B_beta_subunit"/>
</dbReference>
<proteinExistence type="inferred from homology"/>
<keyword evidence="2" id="KW-0963">Cytoplasm</keyword>
<dbReference type="EMBL" id="CP036434">
    <property type="protein sequence ID" value="QDV10074.1"/>
    <property type="molecule type" value="Genomic_DNA"/>
</dbReference>
<gene>
    <name evidence="10" type="ORF">Poly30_56360</name>
</gene>
<evidence type="ECO:0000256" key="2">
    <source>
        <dbReference type="ARBA" id="ARBA00022490"/>
    </source>
</evidence>
<evidence type="ECO:0000256" key="1">
    <source>
        <dbReference type="ARBA" id="ARBA00004514"/>
    </source>
</evidence>
<keyword evidence="4" id="KW-0648">Protein biosynthesis</keyword>
<dbReference type="PANTHER" id="PTHR45859:SF1">
    <property type="entry name" value="TRANSLATION INITIATION FACTOR EIF-2B SUBUNIT BETA"/>
    <property type="match status" value="1"/>
</dbReference>
<evidence type="ECO:0000256" key="4">
    <source>
        <dbReference type="ARBA" id="ARBA00022917"/>
    </source>
</evidence>
<dbReference type="GO" id="GO:0005085">
    <property type="term" value="F:guanyl-nucleotide exchange factor activity"/>
    <property type="evidence" value="ECO:0007669"/>
    <property type="project" value="TreeGrafter"/>
</dbReference>
<protein>
    <recommendedName>
        <fullName evidence="5">Translation initiation factor eIF2B subunit beta</fullName>
    </recommendedName>
    <alternativeName>
        <fullName evidence="6">eIF2B GDP-GTP exchange factor subunit beta</fullName>
    </alternativeName>
</protein>
<evidence type="ECO:0000256" key="7">
    <source>
        <dbReference type="ARBA" id="ARBA00046432"/>
    </source>
</evidence>
<evidence type="ECO:0000313" key="10">
    <source>
        <dbReference type="EMBL" id="QDV10074.1"/>
    </source>
</evidence>
<keyword evidence="3 10" id="KW-0396">Initiation factor</keyword>
<dbReference type="Proteomes" id="UP000320390">
    <property type="component" value="Chromosome"/>
</dbReference>
<comment type="similarity">
    <text evidence="8">Belongs to the eIF-2B alpha/beta/delta subunits family.</text>
</comment>
<dbReference type="PANTHER" id="PTHR45859">
    <property type="entry name" value="TRANSLATION INITIATION FACTOR EIF-2B SUBUNIT BETA"/>
    <property type="match status" value="1"/>
</dbReference>
<evidence type="ECO:0000313" key="11">
    <source>
        <dbReference type="Proteomes" id="UP000320390"/>
    </source>
</evidence>
<dbReference type="Pfam" id="PF01008">
    <property type="entry name" value="IF-2B"/>
    <property type="match status" value="1"/>
</dbReference>
<reference evidence="10 11" key="1">
    <citation type="submission" date="2019-02" db="EMBL/GenBank/DDBJ databases">
        <title>Deep-cultivation of Planctomycetes and their phenomic and genomic characterization uncovers novel biology.</title>
        <authorList>
            <person name="Wiegand S."/>
            <person name="Jogler M."/>
            <person name="Boedeker C."/>
            <person name="Pinto D."/>
            <person name="Vollmers J."/>
            <person name="Rivas-Marin E."/>
            <person name="Kohn T."/>
            <person name="Peeters S.H."/>
            <person name="Heuer A."/>
            <person name="Rast P."/>
            <person name="Oberbeckmann S."/>
            <person name="Bunk B."/>
            <person name="Jeske O."/>
            <person name="Meyerdierks A."/>
            <person name="Storesund J.E."/>
            <person name="Kallscheuer N."/>
            <person name="Luecker S."/>
            <person name="Lage O.M."/>
            <person name="Pohl T."/>
            <person name="Merkel B.J."/>
            <person name="Hornburger P."/>
            <person name="Mueller R.-W."/>
            <person name="Bruemmer F."/>
            <person name="Labrenz M."/>
            <person name="Spormann A.M."/>
            <person name="Op den Camp H."/>
            <person name="Overmann J."/>
            <person name="Amann R."/>
            <person name="Jetten M.S.M."/>
            <person name="Mascher T."/>
            <person name="Medema M.H."/>
            <person name="Devos D.P."/>
            <person name="Kaster A.-K."/>
            <person name="Ovreas L."/>
            <person name="Rohde M."/>
            <person name="Galperin M.Y."/>
            <person name="Jogler C."/>
        </authorList>
    </citation>
    <scope>NUCLEOTIDE SEQUENCE [LARGE SCALE GENOMIC DNA]</scope>
    <source>
        <strain evidence="10 11">Poly30</strain>
    </source>
</reference>
<dbReference type="AlphaFoldDB" id="A0A518F166"/>
<evidence type="ECO:0000256" key="8">
    <source>
        <dbReference type="RuleBase" id="RU003814"/>
    </source>
</evidence>
<sequence>MTHADPEMSTFEWTPPGTTPPFDGEITPHVVGDLADDLLATLENRGLTAADLVRKVAREACDWLNDEGCDDAAVGHTLLHHELALLREAHGWRGPVARFLGALERVCGKVADDGSPALREALSAECALWQEVGSDLLPDRARCGAELLVTGAFHPAAGLESGEVILVHGWSETVARAVELAQAKGLVPEIIVSEGGPDLGGRRLARRLVASGLVVRFIYDAALVDAVKRVDRVWLGTEAIGQRAFVGRLGTRAVLERAQELDVPSAVLATSDKFTPDGSTAAPAWSEQEPWHLWEGAPHGVTVESQSFESIPLELAGVYATDEGLFGPQELTRRAVKSLVSASR</sequence>
<comment type="subcellular location">
    <subcellularLocation>
        <location evidence="1">Cytoplasm</location>
        <location evidence="1">Cytosol</location>
    </subcellularLocation>
</comment>
<evidence type="ECO:0000256" key="3">
    <source>
        <dbReference type="ARBA" id="ARBA00022540"/>
    </source>
</evidence>
<dbReference type="InterPro" id="IPR000649">
    <property type="entry name" value="IF-2B-related"/>
</dbReference>
<dbReference type="InterPro" id="IPR037171">
    <property type="entry name" value="NagB/RpiA_transferase-like"/>
</dbReference>
<dbReference type="GO" id="GO:0005829">
    <property type="term" value="C:cytosol"/>
    <property type="evidence" value="ECO:0007669"/>
    <property type="project" value="UniProtKB-SubCell"/>
</dbReference>
<evidence type="ECO:0000256" key="6">
    <source>
        <dbReference type="ARBA" id="ARBA00044228"/>
    </source>
</evidence>
<dbReference type="SUPFAM" id="SSF100950">
    <property type="entry name" value="NagB/RpiA/CoA transferase-like"/>
    <property type="match status" value="1"/>
</dbReference>
<keyword evidence="11" id="KW-1185">Reference proteome</keyword>
<evidence type="ECO:0000256" key="5">
    <source>
        <dbReference type="ARBA" id="ARBA00044122"/>
    </source>
</evidence>
<dbReference type="InterPro" id="IPR042529">
    <property type="entry name" value="IF_2B-like_C"/>
</dbReference>
<dbReference type="Gene3D" id="3.40.50.10470">
    <property type="entry name" value="Translation initiation factor eif-2b, domain 2"/>
    <property type="match status" value="1"/>
</dbReference>
<comment type="subunit">
    <text evidence="7">Component of the translation initiation factor 2B (eIF2B) complex which is a heterodecamer of two sets of five different subunits: alpha, beta, gamma, delta and epsilon. Subunits alpha, beta and delta comprise a regulatory subcomplex and subunits epsilon and gamma comprise a catalytic subcomplex. Within the complex, the hexameric regulatory complex resides at the center, with the two heterodimeric catalytic subcomplexes bound on opposite sides.</text>
</comment>
<dbReference type="GO" id="GO:0003743">
    <property type="term" value="F:translation initiation factor activity"/>
    <property type="evidence" value="ECO:0007669"/>
    <property type="project" value="UniProtKB-KW"/>
</dbReference>
<feature type="region of interest" description="Disordered" evidence="9">
    <location>
        <begin position="1"/>
        <end position="23"/>
    </location>
</feature>
<organism evidence="10 11">
    <name type="scientific">Saltatorellus ferox</name>
    <dbReference type="NCBI Taxonomy" id="2528018"/>
    <lineage>
        <taxon>Bacteria</taxon>
        <taxon>Pseudomonadati</taxon>
        <taxon>Planctomycetota</taxon>
        <taxon>Planctomycetia</taxon>
        <taxon>Planctomycetia incertae sedis</taxon>
        <taxon>Saltatorellus</taxon>
    </lineage>
</organism>
<accession>A0A518F166</accession>